<protein>
    <submittedName>
        <fullName evidence="2">Uncharacterized protein</fullName>
    </submittedName>
</protein>
<organism evidence="2 3">
    <name type="scientific">Rhodocollybia butyracea</name>
    <dbReference type="NCBI Taxonomy" id="206335"/>
    <lineage>
        <taxon>Eukaryota</taxon>
        <taxon>Fungi</taxon>
        <taxon>Dikarya</taxon>
        <taxon>Basidiomycota</taxon>
        <taxon>Agaricomycotina</taxon>
        <taxon>Agaricomycetes</taxon>
        <taxon>Agaricomycetidae</taxon>
        <taxon>Agaricales</taxon>
        <taxon>Marasmiineae</taxon>
        <taxon>Omphalotaceae</taxon>
        <taxon>Rhodocollybia</taxon>
    </lineage>
</organism>
<gene>
    <name evidence="2" type="ORF">BDP27DRAFT_1444987</name>
</gene>
<name>A0A9P5UC18_9AGAR</name>
<dbReference type="OrthoDB" id="2884172at2759"/>
<accession>A0A9P5UC18</accession>
<evidence type="ECO:0000313" key="3">
    <source>
        <dbReference type="Proteomes" id="UP000772434"/>
    </source>
</evidence>
<reference evidence="2" key="1">
    <citation type="submission" date="2020-11" db="EMBL/GenBank/DDBJ databases">
        <authorList>
            <consortium name="DOE Joint Genome Institute"/>
            <person name="Ahrendt S."/>
            <person name="Riley R."/>
            <person name="Andreopoulos W."/>
            <person name="Labutti K."/>
            <person name="Pangilinan J."/>
            <person name="Ruiz-Duenas F.J."/>
            <person name="Barrasa J.M."/>
            <person name="Sanchez-Garcia M."/>
            <person name="Camarero S."/>
            <person name="Miyauchi S."/>
            <person name="Serrano A."/>
            <person name="Linde D."/>
            <person name="Babiker R."/>
            <person name="Drula E."/>
            <person name="Ayuso-Fernandez I."/>
            <person name="Pacheco R."/>
            <person name="Padilla G."/>
            <person name="Ferreira P."/>
            <person name="Barriuso J."/>
            <person name="Kellner H."/>
            <person name="Castanera R."/>
            <person name="Alfaro M."/>
            <person name="Ramirez L."/>
            <person name="Pisabarro A.G."/>
            <person name="Kuo A."/>
            <person name="Tritt A."/>
            <person name="Lipzen A."/>
            <person name="He G."/>
            <person name="Yan M."/>
            <person name="Ng V."/>
            <person name="Cullen D."/>
            <person name="Martin F."/>
            <person name="Rosso M.-N."/>
            <person name="Henrissat B."/>
            <person name="Hibbett D."/>
            <person name="Martinez A.T."/>
            <person name="Grigoriev I.V."/>
        </authorList>
    </citation>
    <scope>NUCLEOTIDE SEQUENCE</scope>
    <source>
        <strain evidence="2">AH 40177</strain>
    </source>
</reference>
<sequence length="339" mass="37144">MTPEEVAEVSSSGLSFSINMASSILLSTLFGIYSLACFISLYIYFKTKSNVGSAKKAMIYVFLGDLSLMLIYFVLSVAATLELVKYGLVVSLPGGITEQIVAADLGSQIRVYDNICVWLSNAIPLIADTVIVWRAWAVWMDNTKVKWTLLLLMLADIAVCLADTALDTTLSSMTLQSGEDINLDWIAVVLSLSVNMIATCSIAFWAWLHHKFMNSISIRRKKTKGEQVLLLLVESGAIYMLVQLLDIINNALDMTTSPGSTIDCLSLITTQLYVSAASLNPVAIFILVQTQNTYDQSFHLEETPTLSQPAQLQQVSLPVILNGLENTPDVVGLVEQENI</sequence>
<dbReference type="EMBL" id="JADNRY010000017">
    <property type="protein sequence ID" value="KAF9073669.1"/>
    <property type="molecule type" value="Genomic_DNA"/>
</dbReference>
<evidence type="ECO:0000256" key="1">
    <source>
        <dbReference type="SAM" id="Phobius"/>
    </source>
</evidence>
<feature type="transmembrane region" description="Helical" evidence="1">
    <location>
        <begin position="57"/>
        <end position="81"/>
    </location>
</feature>
<proteinExistence type="predicted"/>
<dbReference type="Proteomes" id="UP000772434">
    <property type="component" value="Unassembled WGS sequence"/>
</dbReference>
<keyword evidence="3" id="KW-1185">Reference proteome</keyword>
<keyword evidence="1" id="KW-0472">Membrane</keyword>
<feature type="transmembrane region" description="Helical" evidence="1">
    <location>
        <begin position="117"/>
        <end position="136"/>
    </location>
</feature>
<feature type="transmembrane region" description="Helical" evidence="1">
    <location>
        <begin position="268"/>
        <end position="288"/>
    </location>
</feature>
<feature type="transmembrane region" description="Helical" evidence="1">
    <location>
        <begin position="20"/>
        <end position="45"/>
    </location>
</feature>
<keyword evidence="1" id="KW-0812">Transmembrane</keyword>
<feature type="transmembrane region" description="Helical" evidence="1">
    <location>
        <begin position="148"/>
        <end position="166"/>
    </location>
</feature>
<keyword evidence="1" id="KW-1133">Transmembrane helix</keyword>
<feature type="transmembrane region" description="Helical" evidence="1">
    <location>
        <begin position="228"/>
        <end position="248"/>
    </location>
</feature>
<evidence type="ECO:0000313" key="2">
    <source>
        <dbReference type="EMBL" id="KAF9073669.1"/>
    </source>
</evidence>
<dbReference type="AlphaFoldDB" id="A0A9P5UC18"/>
<comment type="caution">
    <text evidence="2">The sequence shown here is derived from an EMBL/GenBank/DDBJ whole genome shotgun (WGS) entry which is preliminary data.</text>
</comment>
<feature type="transmembrane region" description="Helical" evidence="1">
    <location>
        <begin position="186"/>
        <end position="208"/>
    </location>
</feature>